<evidence type="ECO:0000313" key="3">
    <source>
        <dbReference type="WBParaSite" id="nRc.2.0.1.t05320-RA"/>
    </source>
</evidence>
<name>A0A915HVD6_ROMCU</name>
<feature type="domain" description="Reverse transcriptase/retrotransposon-derived protein RNase H-like" evidence="1">
    <location>
        <begin position="262"/>
        <end position="329"/>
    </location>
</feature>
<dbReference type="Gene3D" id="2.40.70.10">
    <property type="entry name" value="Acid Proteases"/>
    <property type="match status" value="1"/>
</dbReference>
<dbReference type="InterPro" id="IPR041577">
    <property type="entry name" value="RT_RNaseH_2"/>
</dbReference>
<proteinExistence type="predicted"/>
<dbReference type="AlphaFoldDB" id="A0A915HVD6"/>
<evidence type="ECO:0000313" key="2">
    <source>
        <dbReference type="Proteomes" id="UP000887565"/>
    </source>
</evidence>
<dbReference type="SUPFAM" id="SSF56672">
    <property type="entry name" value="DNA/RNA polymerases"/>
    <property type="match status" value="1"/>
</dbReference>
<dbReference type="InterPro" id="IPR021109">
    <property type="entry name" value="Peptidase_aspartic_dom_sf"/>
</dbReference>
<organism evidence="2 3">
    <name type="scientific">Romanomermis culicivorax</name>
    <name type="common">Nematode worm</name>
    <dbReference type="NCBI Taxonomy" id="13658"/>
    <lineage>
        <taxon>Eukaryota</taxon>
        <taxon>Metazoa</taxon>
        <taxon>Ecdysozoa</taxon>
        <taxon>Nematoda</taxon>
        <taxon>Enoplea</taxon>
        <taxon>Dorylaimia</taxon>
        <taxon>Mermithida</taxon>
        <taxon>Mermithoidea</taxon>
        <taxon>Mermithidae</taxon>
        <taxon>Romanomermis</taxon>
    </lineage>
</organism>
<dbReference type="Pfam" id="PF17919">
    <property type="entry name" value="RT_RNaseH_2"/>
    <property type="match status" value="1"/>
</dbReference>
<sequence>MHPLNESTSAANMVIPSKEIASAAPITSPRIVCWNTTGHAFRDPCHIHSSVCQIDNLMPSSKTFVRKYTSTRAFQIPIKLGTVKAHALINTIAQCSILSSGLVKYAFDKQSLQLWICGKIKVADGAVVNAHGPVVVTMESAFREHMIKWVILDDDGNNQCIIGTNFLSHPDIHAILNFKENYIKIQDMKLPLKVIALVRSQMELFLNAPNDNILQEIPEEERVSFSGNKSYTFSQPEEIEAEQPSPQLHPSVAGDAQYIAMEEHYNAFEGIKKALTSSPFLRYPVYDGKAQFVTQIEASMTAIGAILYQESGNDQWVIAYNSCILTNAET</sequence>
<protein>
    <submittedName>
        <fullName evidence="3">Reverse transcriptase/retrotransposon-derived protein RNase H-like domain-containing protein</fullName>
    </submittedName>
</protein>
<accession>A0A915HVD6</accession>
<evidence type="ECO:0000259" key="1">
    <source>
        <dbReference type="Pfam" id="PF17919"/>
    </source>
</evidence>
<keyword evidence="2" id="KW-1185">Reference proteome</keyword>
<dbReference type="InterPro" id="IPR043502">
    <property type="entry name" value="DNA/RNA_pol_sf"/>
</dbReference>
<dbReference type="WBParaSite" id="nRc.2.0.1.t05320-RA">
    <property type="protein sequence ID" value="nRc.2.0.1.t05320-RA"/>
    <property type="gene ID" value="nRc.2.0.1.g05320"/>
</dbReference>
<reference evidence="3" key="1">
    <citation type="submission" date="2022-11" db="UniProtKB">
        <authorList>
            <consortium name="WormBaseParasite"/>
        </authorList>
    </citation>
    <scope>IDENTIFICATION</scope>
</reference>
<dbReference type="Proteomes" id="UP000887565">
    <property type="component" value="Unplaced"/>
</dbReference>